<dbReference type="InterPro" id="IPR020823">
    <property type="entry name" value="Cell_div_FtsA"/>
</dbReference>
<dbReference type="eggNOG" id="COG0849">
    <property type="taxonomic scope" value="Bacteria"/>
</dbReference>
<dbReference type="Proteomes" id="UP000018458">
    <property type="component" value="Unassembled WGS sequence"/>
</dbReference>
<dbReference type="NCBIfam" id="TIGR01174">
    <property type="entry name" value="ftsA"/>
    <property type="match status" value="1"/>
</dbReference>
<evidence type="ECO:0000256" key="6">
    <source>
        <dbReference type="PIRNR" id="PIRNR003101"/>
    </source>
</evidence>
<dbReference type="InterPro" id="IPR003494">
    <property type="entry name" value="SHS2_FtsA"/>
</dbReference>
<keyword evidence="9" id="KW-1185">Reference proteome</keyword>
<keyword evidence="2 5" id="KW-0132">Cell division</keyword>
<comment type="subunit">
    <text evidence="5">Self-interacts. Interacts with FtsZ.</text>
</comment>
<dbReference type="Gene3D" id="3.30.1490.110">
    <property type="match status" value="1"/>
</dbReference>
<dbReference type="GO" id="GO:0032153">
    <property type="term" value="C:cell division site"/>
    <property type="evidence" value="ECO:0007669"/>
    <property type="project" value="UniProtKB-UniRule"/>
</dbReference>
<evidence type="ECO:0000256" key="4">
    <source>
        <dbReference type="ARBA" id="ARBA00023306"/>
    </source>
</evidence>
<gene>
    <name evidence="5 8" type="primary">ftsA</name>
    <name evidence="8" type="ORF">HMPREF9444_01374</name>
</gene>
<dbReference type="SMART" id="SM00842">
    <property type="entry name" value="FtsA"/>
    <property type="match status" value="1"/>
</dbReference>
<dbReference type="HOGENOM" id="CLU_037850_3_0_6"/>
<comment type="function">
    <text evidence="5 6">Cell division protein that is involved in the assembly of the Z ring. May serve as a membrane anchor for the Z ring.</text>
</comment>
<evidence type="ECO:0000313" key="8">
    <source>
        <dbReference type="EMBL" id="EFY06833.1"/>
    </source>
</evidence>
<dbReference type="SUPFAM" id="SSF53067">
    <property type="entry name" value="Actin-like ATPase domain"/>
    <property type="match status" value="2"/>
</dbReference>
<comment type="subcellular location">
    <subcellularLocation>
        <location evidence="5">Cell membrane</location>
        <topology evidence="5">Peripheral membrane protein</topology>
        <orientation evidence="5">Cytoplasmic side</orientation>
    </subcellularLocation>
    <text evidence="5">Localizes to the Z ring in an FtsZ-dependent manner. Targeted to the membrane through a conserved C-terminal amphipathic helix.</text>
</comment>
<sequence>MLFSQNSGKNQTMRRSSDAQKVLVAIDIGSSMIRLIAGEVLDDGQVKVLFYRETKSAGISNGAVSDLAALSNRLSTLVQVFESEFGVNLSHCILGIAGRYIESKNASGAATVQNKIVSLYDRDKAIENARSIRLTDGHHIIHVIPQFYTVENTSDITNPIGLSAMRLDVKVHIISCSRDQENNFRSAIAKISPNVLIDHVVYNGIAASDAVLTEGEKEIGVGLIDFGGGTVNVTVYDRKRMVFSFGLERGGSEITRRIATYFALPLSVAEQLKNEYGVAFPRMLSPEDKKRRFKITLNNSEEGEECIVSKLELADLIYQGLEDIFYSIRDRIESLSRKNGMVLSLGAGFVLTGGMAKTKGIEELAAYRLAPDSNSVVKVKIGKARGVTGFKEEPIGPDKSVCVGMLRFGKSVMNERNYETERAEQSGVKSVFGKIKDWFSREL</sequence>
<dbReference type="GO" id="GO:0009898">
    <property type="term" value="C:cytoplasmic side of plasma membrane"/>
    <property type="evidence" value="ECO:0007669"/>
    <property type="project" value="UniProtKB-UniRule"/>
</dbReference>
<dbReference type="PANTHER" id="PTHR32432">
    <property type="entry name" value="CELL DIVISION PROTEIN FTSA-RELATED"/>
    <property type="match status" value="1"/>
</dbReference>
<keyword evidence="3 5" id="KW-0472">Membrane</keyword>
<organism evidence="8 9">
    <name type="scientific">Succinatimonas hippei (strain DSM 22608 / JCM 16073 / KCTC 15190 / YIT 12066)</name>
    <dbReference type="NCBI Taxonomy" id="762983"/>
    <lineage>
        <taxon>Bacteria</taxon>
        <taxon>Pseudomonadati</taxon>
        <taxon>Pseudomonadota</taxon>
        <taxon>Gammaproteobacteria</taxon>
        <taxon>Aeromonadales</taxon>
        <taxon>Succinivibrionaceae</taxon>
        <taxon>Succinatimonas</taxon>
    </lineage>
</organism>
<accession>E8LKX4</accession>
<dbReference type="PIRSF" id="PIRSF003101">
    <property type="entry name" value="FtsA"/>
    <property type="match status" value="1"/>
</dbReference>
<evidence type="ECO:0000256" key="3">
    <source>
        <dbReference type="ARBA" id="ARBA00023136"/>
    </source>
</evidence>
<dbReference type="HAMAP" id="MF_02033">
    <property type="entry name" value="FtsA"/>
    <property type="match status" value="1"/>
</dbReference>
<name>E8LKX4_SUCHY</name>
<protein>
    <recommendedName>
        <fullName evidence="5 6">Cell division protein FtsA</fullName>
    </recommendedName>
</protein>
<feature type="domain" description="SHS2" evidence="7">
    <location>
        <begin position="23"/>
        <end position="211"/>
    </location>
</feature>
<dbReference type="Gene3D" id="3.30.420.40">
    <property type="match status" value="2"/>
</dbReference>
<proteinExistence type="inferred from homology"/>
<evidence type="ECO:0000256" key="5">
    <source>
        <dbReference type="HAMAP-Rule" id="MF_02033"/>
    </source>
</evidence>
<evidence type="ECO:0000256" key="2">
    <source>
        <dbReference type="ARBA" id="ARBA00022618"/>
    </source>
</evidence>
<evidence type="ECO:0000256" key="1">
    <source>
        <dbReference type="ARBA" id="ARBA00022475"/>
    </source>
</evidence>
<dbReference type="InterPro" id="IPR043129">
    <property type="entry name" value="ATPase_NBD"/>
</dbReference>
<dbReference type="PANTHER" id="PTHR32432:SF4">
    <property type="entry name" value="CELL DIVISION PROTEIN FTSA"/>
    <property type="match status" value="1"/>
</dbReference>
<evidence type="ECO:0000313" key="9">
    <source>
        <dbReference type="Proteomes" id="UP000018458"/>
    </source>
</evidence>
<dbReference type="Pfam" id="PF14450">
    <property type="entry name" value="FtsA"/>
    <property type="match status" value="1"/>
</dbReference>
<keyword evidence="1 5" id="KW-1003">Cell membrane</keyword>
<dbReference type="STRING" id="762983.HMPREF9444_01374"/>
<dbReference type="EMBL" id="AEVO01000077">
    <property type="protein sequence ID" value="EFY06833.1"/>
    <property type="molecule type" value="Genomic_DNA"/>
</dbReference>
<dbReference type="AlphaFoldDB" id="E8LKX4"/>
<keyword evidence="4 5" id="KW-0131">Cell cycle</keyword>
<evidence type="ECO:0000259" key="7">
    <source>
        <dbReference type="SMART" id="SM00842"/>
    </source>
</evidence>
<comment type="similarity">
    <text evidence="5 6">Belongs to the FtsA/MreB family.</text>
</comment>
<dbReference type="OrthoDB" id="9810567at2"/>
<reference evidence="8 9" key="1">
    <citation type="submission" date="2011-01" db="EMBL/GenBank/DDBJ databases">
        <authorList>
            <person name="Weinstock G."/>
            <person name="Sodergren E."/>
            <person name="Clifton S."/>
            <person name="Fulton L."/>
            <person name="Fulton B."/>
            <person name="Courtney L."/>
            <person name="Fronick C."/>
            <person name="Harrison M."/>
            <person name="Strong C."/>
            <person name="Farmer C."/>
            <person name="Delahaunty K."/>
            <person name="Markovic C."/>
            <person name="Hall O."/>
            <person name="Minx P."/>
            <person name="Tomlinson C."/>
            <person name="Mitreva M."/>
            <person name="Hou S."/>
            <person name="Chen J."/>
            <person name="Wollam A."/>
            <person name="Pepin K.H."/>
            <person name="Johnson M."/>
            <person name="Bhonagiri V."/>
            <person name="Zhang X."/>
            <person name="Suruliraj S."/>
            <person name="Warren W."/>
            <person name="Chinwalla A."/>
            <person name="Mardis E.R."/>
            <person name="Wilson R.K."/>
        </authorList>
    </citation>
    <scope>NUCLEOTIDE SEQUENCE [LARGE SCALE GENOMIC DNA]</scope>
    <source>
        <strain evidence="9">DSM 22608 / JCM 16073 / KCTC 15190 / YIT 12066</strain>
    </source>
</reference>
<comment type="caution">
    <text evidence="8">The sequence shown here is derived from an EMBL/GenBank/DDBJ whole genome shotgun (WGS) entry which is preliminary data.</text>
</comment>
<dbReference type="RefSeq" id="WP_009143562.1">
    <property type="nucleotide sequence ID" value="NZ_GL831011.1"/>
</dbReference>
<dbReference type="GO" id="GO:0043093">
    <property type="term" value="P:FtsZ-dependent cytokinesis"/>
    <property type="evidence" value="ECO:0007669"/>
    <property type="project" value="UniProtKB-UniRule"/>
</dbReference>
<dbReference type="Pfam" id="PF02491">
    <property type="entry name" value="SHS2_FTSA"/>
    <property type="match status" value="1"/>
</dbReference>
<dbReference type="InterPro" id="IPR050696">
    <property type="entry name" value="FtsA/MreB"/>
</dbReference>